<protein>
    <recommendedName>
        <fullName evidence="5">SF3 helicase domain-containing protein</fullName>
    </recommendedName>
</protein>
<name>A0A1X0KD98_MYCSC</name>
<dbReference type="PANTHER" id="PTHR35372">
    <property type="entry name" value="ATP BINDING PROTEIN-RELATED"/>
    <property type="match status" value="1"/>
</dbReference>
<evidence type="ECO:0000256" key="2">
    <source>
        <dbReference type="ARBA" id="ARBA00022801"/>
    </source>
</evidence>
<dbReference type="NCBIfam" id="TIGR01613">
    <property type="entry name" value="primase_Cterm"/>
    <property type="match status" value="1"/>
</dbReference>
<organism evidence="6 7">
    <name type="scientific">Mycobacterium scrofulaceum</name>
    <dbReference type="NCBI Taxonomy" id="1783"/>
    <lineage>
        <taxon>Bacteria</taxon>
        <taxon>Bacillati</taxon>
        <taxon>Actinomycetota</taxon>
        <taxon>Actinomycetes</taxon>
        <taxon>Mycobacteriales</taxon>
        <taxon>Mycobacteriaceae</taxon>
        <taxon>Mycobacterium</taxon>
    </lineage>
</organism>
<dbReference type="RefSeq" id="WP_083178144.1">
    <property type="nucleotide sequence ID" value="NZ_MVIJ01000023.1"/>
</dbReference>
<reference evidence="6 7" key="1">
    <citation type="submission" date="2017-02" db="EMBL/GenBank/DDBJ databases">
        <title>The new phylogeny of genus Mycobacterium.</title>
        <authorList>
            <person name="Tortoli E."/>
            <person name="Trovato A."/>
            <person name="Cirillo D.M."/>
        </authorList>
    </citation>
    <scope>NUCLEOTIDE SEQUENCE [LARGE SCALE GENOMIC DNA]</scope>
    <source>
        <strain evidence="6 7">DSM 43992</strain>
    </source>
</reference>
<dbReference type="GO" id="GO:0016787">
    <property type="term" value="F:hydrolase activity"/>
    <property type="evidence" value="ECO:0007669"/>
    <property type="project" value="UniProtKB-KW"/>
</dbReference>
<dbReference type="Gene3D" id="3.40.50.300">
    <property type="entry name" value="P-loop containing nucleotide triphosphate hydrolases"/>
    <property type="match status" value="1"/>
</dbReference>
<dbReference type="InterPro" id="IPR027417">
    <property type="entry name" value="P-loop_NTPase"/>
</dbReference>
<feature type="region of interest" description="Disordered" evidence="4">
    <location>
        <begin position="463"/>
        <end position="515"/>
    </location>
</feature>
<dbReference type="InterPro" id="IPR014818">
    <property type="entry name" value="Phage/plasmid_primase_P4_C"/>
</dbReference>
<evidence type="ECO:0000259" key="5">
    <source>
        <dbReference type="PROSITE" id="PS51206"/>
    </source>
</evidence>
<dbReference type="PROSITE" id="PS51206">
    <property type="entry name" value="SF3_HELICASE_1"/>
    <property type="match status" value="1"/>
</dbReference>
<dbReference type="AlphaFoldDB" id="A0A1X0KD98"/>
<evidence type="ECO:0000313" key="6">
    <source>
        <dbReference type="EMBL" id="ORB73132.1"/>
    </source>
</evidence>
<evidence type="ECO:0000256" key="3">
    <source>
        <dbReference type="ARBA" id="ARBA00022840"/>
    </source>
</evidence>
<dbReference type="PANTHER" id="PTHR35372:SF2">
    <property type="entry name" value="SF3 HELICASE DOMAIN-CONTAINING PROTEIN"/>
    <property type="match status" value="1"/>
</dbReference>
<keyword evidence="2" id="KW-0378">Hydrolase</keyword>
<proteinExistence type="predicted"/>
<dbReference type="InterPro" id="IPR051620">
    <property type="entry name" value="ORF904-like_C"/>
</dbReference>
<dbReference type="InterPro" id="IPR014015">
    <property type="entry name" value="Helicase_SF3_DNA-vir"/>
</dbReference>
<evidence type="ECO:0000313" key="7">
    <source>
        <dbReference type="Proteomes" id="UP000192601"/>
    </source>
</evidence>
<dbReference type="Proteomes" id="UP000192601">
    <property type="component" value="Unassembled WGS sequence"/>
</dbReference>
<accession>A0A1X0KD98</accession>
<sequence length="515" mass="56464">MTAADYCEHCDNWPCDCDDQPVHPKFSGQIVDPEDQRGFNPVAWSQVVQVERPIRLDPVSGALWSYSDGVWREDRSAIADILPMKMGKLYRRPKHLGTVTDRVRAELKHHDRKIHPDQPGDRYVSLPSGLFDFATGEVVPHDPGALVTYQLGVEPEFCSPTPEFDKFLTDVLHPGDQDRVLDILAYLLRPGNPRQRAVLLTGSGRNGKSVLLGLVESIVGRQSMAAVPLQRMGTRFAASRLYGKAINLVGELSGDHVEDTSAFKQMTGGDLVDMDVKNAQAFAAHVWAVPVFSANQIPTSADTTYSYLRRWEIVEFPNTFDGSDTTIAERLHAERAAIAGKLLRRAAAVAFEIRSSEPGDRAKETFARRSDLVRAWLAETDLDGFVDRPEVYRAYTEWVEDGNGKTPLTKHKFYGRVADVLGPAKTVKGARGWEFATCRGSELHPEAKTAPQIAPQIAPHLKAATSENGSQGAKGATFPNSSIYVGPPSGPANDPFEEPPSEARGGDPTEPDEGG</sequence>
<comment type="caution">
    <text evidence="6">The sequence shown here is derived from an EMBL/GenBank/DDBJ whole genome shotgun (WGS) entry which is preliminary data.</text>
</comment>
<dbReference type="SUPFAM" id="SSF52540">
    <property type="entry name" value="P-loop containing nucleoside triphosphate hydrolases"/>
    <property type="match status" value="1"/>
</dbReference>
<dbReference type="STRING" id="1783.BST44_16330"/>
<dbReference type="InterPro" id="IPR006500">
    <property type="entry name" value="Helicase_put_C_phage/plasmid"/>
</dbReference>
<keyword evidence="1" id="KW-0547">Nucleotide-binding</keyword>
<feature type="domain" description="SF3 helicase" evidence="5">
    <location>
        <begin position="175"/>
        <end position="329"/>
    </location>
</feature>
<gene>
    <name evidence="6" type="ORF">BST44_16330</name>
</gene>
<evidence type="ECO:0000256" key="1">
    <source>
        <dbReference type="ARBA" id="ARBA00022741"/>
    </source>
</evidence>
<dbReference type="InterPro" id="IPR045455">
    <property type="entry name" value="NrS-1_pol-like_helicase"/>
</dbReference>
<dbReference type="EMBL" id="MVIJ01000023">
    <property type="protein sequence ID" value="ORB73132.1"/>
    <property type="molecule type" value="Genomic_DNA"/>
</dbReference>
<dbReference type="GO" id="GO:0005524">
    <property type="term" value="F:ATP binding"/>
    <property type="evidence" value="ECO:0007669"/>
    <property type="project" value="UniProtKB-KW"/>
</dbReference>
<keyword evidence="3" id="KW-0067">ATP-binding</keyword>
<evidence type="ECO:0000256" key="4">
    <source>
        <dbReference type="SAM" id="MobiDB-lite"/>
    </source>
</evidence>
<keyword evidence="7" id="KW-1185">Reference proteome</keyword>
<dbReference type="Pfam" id="PF19263">
    <property type="entry name" value="DUF5906"/>
    <property type="match status" value="1"/>
</dbReference>
<dbReference type="OrthoDB" id="9763644at2"/>
<dbReference type="Pfam" id="PF08706">
    <property type="entry name" value="D5_N"/>
    <property type="match status" value="1"/>
</dbReference>